<keyword evidence="3" id="KW-1003">Cell membrane</keyword>
<keyword evidence="4 7" id="KW-0812">Transmembrane</keyword>
<keyword evidence="10" id="KW-1185">Reference proteome</keyword>
<evidence type="ECO:0000313" key="10">
    <source>
        <dbReference type="Proteomes" id="UP000540568"/>
    </source>
</evidence>
<accession>A0A7W3J7Q1</accession>
<protein>
    <submittedName>
        <fullName evidence="9">Membrane protein DedA with SNARE-associated domain</fullName>
    </submittedName>
</protein>
<evidence type="ECO:0000256" key="5">
    <source>
        <dbReference type="ARBA" id="ARBA00022989"/>
    </source>
</evidence>
<evidence type="ECO:0000256" key="1">
    <source>
        <dbReference type="ARBA" id="ARBA00004651"/>
    </source>
</evidence>
<dbReference type="Proteomes" id="UP000540568">
    <property type="component" value="Unassembled WGS sequence"/>
</dbReference>
<organism evidence="9 10">
    <name type="scientific">Promicromonospora sukumoe</name>
    <dbReference type="NCBI Taxonomy" id="88382"/>
    <lineage>
        <taxon>Bacteria</taxon>
        <taxon>Bacillati</taxon>
        <taxon>Actinomycetota</taxon>
        <taxon>Actinomycetes</taxon>
        <taxon>Micrococcales</taxon>
        <taxon>Promicromonosporaceae</taxon>
        <taxon>Promicromonospora</taxon>
    </lineage>
</organism>
<keyword evidence="5 7" id="KW-1133">Transmembrane helix</keyword>
<dbReference type="PANTHER" id="PTHR42709:SF6">
    <property type="entry name" value="UNDECAPRENYL PHOSPHATE TRANSPORTER A"/>
    <property type="match status" value="1"/>
</dbReference>
<gene>
    <name evidence="9" type="ORF">FHX71_001773</name>
</gene>
<dbReference type="AlphaFoldDB" id="A0A7W3J7Q1"/>
<evidence type="ECO:0000256" key="2">
    <source>
        <dbReference type="ARBA" id="ARBA00010792"/>
    </source>
</evidence>
<proteinExistence type="inferred from homology"/>
<feature type="domain" description="VTT" evidence="8">
    <location>
        <begin position="29"/>
        <end position="154"/>
    </location>
</feature>
<dbReference type="Pfam" id="PF09335">
    <property type="entry name" value="VTT_dom"/>
    <property type="match status" value="1"/>
</dbReference>
<dbReference type="InterPro" id="IPR032816">
    <property type="entry name" value="VTT_dom"/>
</dbReference>
<name>A0A7W3J7Q1_9MICO</name>
<evidence type="ECO:0000259" key="8">
    <source>
        <dbReference type="Pfam" id="PF09335"/>
    </source>
</evidence>
<comment type="subcellular location">
    <subcellularLocation>
        <location evidence="1">Cell membrane</location>
        <topology evidence="1">Multi-pass membrane protein</topology>
    </subcellularLocation>
</comment>
<reference evidence="9 10" key="1">
    <citation type="submission" date="2020-07" db="EMBL/GenBank/DDBJ databases">
        <title>Sequencing the genomes of 1000 actinobacteria strains.</title>
        <authorList>
            <person name="Klenk H.-P."/>
        </authorList>
    </citation>
    <scope>NUCLEOTIDE SEQUENCE [LARGE SCALE GENOMIC DNA]</scope>
    <source>
        <strain evidence="9 10">DSM 44121</strain>
    </source>
</reference>
<feature type="transmembrane region" description="Helical" evidence="7">
    <location>
        <begin position="12"/>
        <end position="29"/>
    </location>
</feature>
<sequence length="202" mass="21177">MLDLIALPGPWLYPALFALAVLDAFVFLVPSELLVLAAGSFAVAGQAHPLVVVASAALGAMVGDHLSYQIGRTGGVRLGRFLPPSLRSSALFVKAGDLLARRGGVVLLAARYVPGGRTAITFAAGANRYPWRRFFFFDLAAALLWATYYCVLGYVGAAAFGGNPWLGIAVGVGLAAVTAAGIGLVGRLRRRSVPVRSRRARP</sequence>
<dbReference type="EMBL" id="JACGWV010000001">
    <property type="protein sequence ID" value="MBA8807831.1"/>
    <property type="molecule type" value="Genomic_DNA"/>
</dbReference>
<comment type="similarity">
    <text evidence="2">Belongs to the DedA family.</text>
</comment>
<evidence type="ECO:0000256" key="7">
    <source>
        <dbReference type="SAM" id="Phobius"/>
    </source>
</evidence>
<feature type="transmembrane region" description="Helical" evidence="7">
    <location>
        <begin position="165"/>
        <end position="188"/>
    </location>
</feature>
<dbReference type="InterPro" id="IPR051311">
    <property type="entry name" value="DedA_domain"/>
</dbReference>
<evidence type="ECO:0000256" key="3">
    <source>
        <dbReference type="ARBA" id="ARBA00022475"/>
    </source>
</evidence>
<dbReference type="RefSeq" id="WP_182615441.1">
    <property type="nucleotide sequence ID" value="NZ_BAAATF010000006.1"/>
</dbReference>
<feature type="transmembrane region" description="Helical" evidence="7">
    <location>
        <begin position="135"/>
        <end position="159"/>
    </location>
</feature>
<evidence type="ECO:0000313" key="9">
    <source>
        <dbReference type="EMBL" id="MBA8807831.1"/>
    </source>
</evidence>
<dbReference type="GO" id="GO:0005886">
    <property type="term" value="C:plasma membrane"/>
    <property type="evidence" value="ECO:0007669"/>
    <property type="project" value="UniProtKB-SubCell"/>
</dbReference>
<keyword evidence="6 7" id="KW-0472">Membrane</keyword>
<comment type="caution">
    <text evidence="9">The sequence shown here is derived from an EMBL/GenBank/DDBJ whole genome shotgun (WGS) entry which is preliminary data.</text>
</comment>
<dbReference type="PANTHER" id="PTHR42709">
    <property type="entry name" value="ALKALINE PHOSPHATASE LIKE PROTEIN"/>
    <property type="match status" value="1"/>
</dbReference>
<evidence type="ECO:0000256" key="4">
    <source>
        <dbReference type="ARBA" id="ARBA00022692"/>
    </source>
</evidence>
<evidence type="ECO:0000256" key="6">
    <source>
        <dbReference type="ARBA" id="ARBA00023136"/>
    </source>
</evidence>